<dbReference type="InterPro" id="IPR009875">
    <property type="entry name" value="PilZ_domain"/>
</dbReference>
<reference evidence="2 3" key="1">
    <citation type="submission" date="2017-08" db="EMBL/GenBank/DDBJ databases">
        <title>Infants hospitalized years apart are colonized by the same room-sourced microbial strains.</title>
        <authorList>
            <person name="Brooks B."/>
            <person name="Olm M.R."/>
            <person name="Firek B.A."/>
            <person name="Baker R."/>
            <person name="Thomas B.C."/>
            <person name="Morowitz M.J."/>
            <person name="Banfield J.F."/>
        </authorList>
    </citation>
    <scope>NUCLEOTIDE SEQUENCE [LARGE SCALE GENOMIC DNA]</scope>
    <source>
        <strain evidence="2">S2_018_000_R2_101</strain>
    </source>
</reference>
<dbReference type="AlphaFoldDB" id="A0A2W5A8S1"/>
<feature type="domain" description="PilZ" evidence="1">
    <location>
        <begin position="14"/>
        <end position="89"/>
    </location>
</feature>
<dbReference type="Pfam" id="PF07238">
    <property type="entry name" value="PilZ"/>
    <property type="match status" value="1"/>
</dbReference>
<sequence>MLRRAKADRTVVEERRAHRYDVNIEASIEYETVAQPVRLVNLSRRGFGAAGEIAPPTDAVVTLTIPGVCHAKARIAWKDGNNFGAEFLAPQRLFLIPDVVGPGTEAEPSNDDFR</sequence>
<dbReference type="Gene3D" id="2.40.10.220">
    <property type="entry name" value="predicted glycosyltransferase like domains"/>
    <property type="match status" value="1"/>
</dbReference>
<dbReference type="GO" id="GO:0035438">
    <property type="term" value="F:cyclic-di-GMP binding"/>
    <property type="evidence" value="ECO:0007669"/>
    <property type="project" value="InterPro"/>
</dbReference>
<protein>
    <recommendedName>
        <fullName evidence="1">PilZ domain-containing protein</fullName>
    </recommendedName>
</protein>
<dbReference type="SUPFAM" id="SSF141371">
    <property type="entry name" value="PilZ domain-like"/>
    <property type="match status" value="1"/>
</dbReference>
<name>A0A2W5A8S1_9SPHN</name>
<evidence type="ECO:0000313" key="2">
    <source>
        <dbReference type="EMBL" id="PZO89622.1"/>
    </source>
</evidence>
<accession>A0A2W5A8S1</accession>
<proteinExistence type="predicted"/>
<evidence type="ECO:0000259" key="1">
    <source>
        <dbReference type="Pfam" id="PF07238"/>
    </source>
</evidence>
<evidence type="ECO:0000313" key="3">
    <source>
        <dbReference type="Proteomes" id="UP000249066"/>
    </source>
</evidence>
<dbReference type="EMBL" id="QFNN01000052">
    <property type="protein sequence ID" value="PZO89622.1"/>
    <property type="molecule type" value="Genomic_DNA"/>
</dbReference>
<gene>
    <name evidence="2" type="ORF">DI623_09665</name>
</gene>
<organism evidence="2 3">
    <name type="scientific">Sphingomonas sanxanigenens</name>
    <dbReference type="NCBI Taxonomy" id="397260"/>
    <lineage>
        <taxon>Bacteria</taxon>
        <taxon>Pseudomonadati</taxon>
        <taxon>Pseudomonadota</taxon>
        <taxon>Alphaproteobacteria</taxon>
        <taxon>Sphingomonadales</taxon>
        <taxon>Sphingomonadaceae</taxon>
        <taxon>Sphingomonas</taxon>
    </lineage>
</organism>
<dbReference type="Proteomes" id="UP000249066">
    <property type="component" value="Unassembled WGS sequence"/>
</dbReference>
<comment type="caution">
    <text evidence="2">The sequence shown here is derived from an EMBL/GenBank/DDBJ whole genome shotgun (WGS) entry which is preliminary data.</text>
</comment>